<dbReference type="Proteomes" id="UP001190825">
    <property type="component" value="Unassembled WGS sequence"/>
</dbReference>
<protein>
    <submittedName>
        <fullName evidence="1">Uncharacterized protein</fullName>
    </submittedName>
</protein>
<sequence>MRASHFLHLVNSPTSAIARLMASAAMPKRTQVVAPATSEEIAAVVVHGDSKLERLGRFHDHVFWRLYQQVAFPLEGRRSGQACAVVLTFRL</sequence>
<reference evidence="1 2" key="1">
    <citation type="journal article" date="2018" name="FEMS Microbiol. Ecol.">
        <title>Co-invading symbiotic mutualists of Medicago polymorpha retain high ancestral diversity and contain diverse accessory genomes.</title>
        <authorList>
            <person name="Porter S.S."/>
            <person name="Faber-Hammond J.J."/>
            <person name="Friesen M.L."/>
        </authorList>
    </citation>
    <scope>NUCLEOTIDE SEQUENCE [LARGE SCALE GENOMIC DNA]</scope>
    <source>
        <strain evidence="1 2">Str16</strain>
    </source>
</reference>
<dbReference type="EMBL" id="NBUC01000188">
    <property type="protein sequence ID" value="PLT91425.1"/>
    <property type="molecule type" value="Genomic_DNA"/>
</dbReference>
<accession>A0ABX4TB42</accession>
<evidence type="ECO:0000313" key="2">
    <source>
        <dbReference type="Proteomes" id="UP001190825"/>
    </source>
</evidence>
<proteinExistence type="predicted"/>
<keyword evidence="2" id="KW-1185">Reference proteome</keyword>
<comment type="caution">
    <text evidence="1">The sequence shown here is derived from an EMBL/GenBank/DDBJ whole genome shotgun (WGS) entry which is preliminary data.</text>
</comment>
<evidence type="ECO:0000313" key="1">
    <source>
        <dbReference type="EMBL" id="PLT91425.1"/>
    </source>
</evidence>
<organism evidence="1 2">
    <name type="scientific">Sinorhizobium medicae</name>
    <dbReference type="NCBI Taxonomy" id="110321"/>
    <lineage>
        <taxon>Bacteria</taxon>
        <taxon>Pseudomonadati</taxon>
        <taxon>Pseudomonadota</taxon>
        <taxon>Alphaproteobacteria</taxon>
        <taxon>Hyphomicrobiales</taxon>
        <taxon>Rhizobiaceae</taxon>
        <taxon>Sinorhizobium/Ensifer group</taxon>
        <taxon>Sinorhizobium</taxon>
    </lineage>
</organism>
<name>A0ABX4TB42_9HYPH</name>
<gene>
    <name evidence="1" type="ORF">BMJ33_35230</name>
</gene>